<organism evidence="8">
    <name type="scientific">Streptomyces sp. Y1</name>
    <dbReference type="NCBI Taxonomy" id="3238634"/>
    <lineage>
        <taxon>Bacteria</taxon>
        <taxon>Bacillati</taxon>
        <taxon>Actinomycetota</taxon>
        <taxon>Actinomycetes</taxon>
        <taxon>Kitasatosporales</taxon>
        <taxon>Streptomycetaceae</taxon>
        <taxon>Streptomyces</taxon>
    </lineage>
</organism>
<reference evidence="8" key="1">
    <citation type="submission" date="2024-07" db="EMBL/GenBank/DDBJ databases">
        <authorList>
            <person name="Yu S.T."/>
        </authorList>
    </citation>
    <scope>NUCLEOTIDE SEQUENCE</scope>
    <source>
        <strain evidence="8">Y1</strain>
    </source>
</reference>
<feature type="transmembrane region" description="Helical" evidence="7">
    <location>
        <begin position="79"/>
        <end position="100"/>
    </location>
</feature>
<protein>
    <submittedName>
        <fullName evidence="8">DUF350 domain-containing protein</fullName>
    </submittedName>
</protein>
<dbReference type="InterPro" id="IPR007140">
    <property type="entry name" value="DUF350"/>
</dbReference>
<dbReference type="AlphaFoldDB" id="A0AB39TKN1"/>
<dbReference type="Pfam" id="PF03994">
    <property type="entry name" value="DUF350"/>
    <property type="match status" value="1"/>
</dbReference>
<name>A0AB39TKN1_9ACTN</name>
<evidence type="ECO:0000256" key="3">
    <source>
        <dbReference type="ARBA" id="ARBA00022475"/>
    </source>
</evidence>
<keyword evidence="5 7" id="KW-1133">Transmembrane helix</keyword>
<evidence type="ECO:0000256" key="1">
    <source>
        <dbReference type="ARBA" id="ARBA00004651"/>
    </source>
</evidence>
<comment type="subcellular location">
    <subcellularLocation>
        <location evidence="1">Cell membrane</location>
        <topology evidence="1">Multi-pass membrane protein</topology>
    </subcellularLocation>
</comment>
<dbReference type="GO" id="GO:0005886">
    <property type="term" value="C:plasma membrane"/>
    <property type="evidence" value="ECO:0007669"/>
    <property type="project" value="UniProtKB-SubCell"/>
</dbReference>
<dbReference type="RefSeq" id="WP_045709762.1">
    <property type="nucleotide sequence ID" value="NZ_CP163445.1"/>
</dbReference>
<evidence type="ECO:0000256" key="2">
    <source>
        <dbReference type="ARBA" id="ARBA00005779"/>
    </source>
</evidence>
<evidence type="ECO:0000256" key="7">
    <source>
        <dbReference type="SAM" id="Phobius"/>
    </source>
</evidence>
<feature type="transmembrane region" description="Helical" evidence="7">
    <location>
        <begin position="120"/>
        <end position="139"/>
    </location>
</feature>
<keyword evidence="3" id="KW-1003">Cell membrane</keyword>
<sequence length="140" mass="14352">MNDILHGLGAAAAYGALGVVLLLLGVALVDLLTPGRLGHQIWVERNRNAAVLLSSALLGIGGIVFTAIMYTYADFAKGLFSTACYGLLGLLLMAVAFWAVDLLTPGKLGAILVEPEPHPAVWVSASTNLAVAAVVSAAIA</sequence>
<evidence type="ECO:0000313" key="8">
    <source>
        <dbReference type="EMBL" id="XDQ79727.1"/>
    </source>
</evidence>
<dbReference type="EMBL" id="CP163445">
    <property type="protein sequence ID" value="XDQ79727.1"/>
    <property type="molecule type" value="Genomic_DNA"/>
</dbReference>
<evidence type="ECO:0000256" key="6">
    <source>
        <dbReference type="ARBA" id="ARBA00023136"/>
    </source>
</evidence>
<evidence type="ECO:0000256" key="4">
    <source>
        <dbReference type="ARBA" id="ARBA00022692"/>
    </source>
</evidence>
<accession>A0AB39TKN1</accession>
<keyword evidence="6 7" id="KW-0472">Membrane</keyword>
<evidence type="ECO:0000256" key="5">
    <source>
        <dbReference type="ARBA" id="ARBA00022989"/>
    </source>
</evidence>
<proteinExistence type="inferred from homology"/>
<keyword evidence="4 7" id="KW-0812">Transmembrane</keyword>
<feature type="transmembrane region" description="Helical" evidence="7">
    <location>
        <begin position="7"/>
        <end position="29"/>
    </location>
</feature>
<feature type="transmembrane region" description="Helical" evidence="7">
    <location>
        <begin position="49"/>
        <end position="72"/>
    </location>
</feature>
<gene>
    <name evidence="8" type="ORF">AB2U05_15335</name>
</gene>
<comment type="similarity">
    <text evidence="2">Belongs to the UPF0719 family.</text>
</comment>